<feature type="domain" description="Ig-like" evidence="3">
    <location>
        <begin position="84"/>
        <end position="182"/>
    </location>
</feature>
<gene>
    <name evidence="4" type="ORF">QTP70_019267</name>
</gene>
<reference evidence="4" key="1">
    <citation type="submission" date="2023-06" db="EMBL/GenBank/DDBJ databases">
        <title>Male Hemibagrus guttatus genome.</title>
        <authorList>
            <person name="Bian C."/>
        </authorList>
    </citation>
    <scope>NUCLEOTIDE SEQUENCE</scope>
    <source>
        <strain evidence="4">Male_cb2023</strain>
        <tissue evidence="4">Muscle</tissue>
    </source>
</reference>
<accession>A0AAE0PQL5</accession>
<dbReference type="AlphaFoldDB" id="A0AAE0PQL5"/>
<keyword evidence="5" id="KW-1185">Reference proteome</keyword>
<evidence type="ECO:0000313" key="5">
    <source>
        <dbReference type="Proteomes" id="UP001274896"/>
    </source>
</evidence>
<evidence type="ECO:0000313" key="4">
    <source>
        <dbReference type="EMBL" id="KAK3506383.1"/>
    </source>
</evidence>
<dbReference type="InterPro" id="IPR050208">
    <property type="entry name" value="MHC_class-I_related"/>
</dbReference>
<dbReference type="PANTHER" id="PTHR16675">
    <property type="entry name" value="MHC CLASS I-RELATED"/>
    <property type="match status" value="1"/>
</dbReference>
<feature type="non-terminal residue" evidence="4">
    <location>
        <position position="1"/>
    </location>
</feature>
<dbReference type="Pfam" id="PF00129">
    <property type="entry name" value="MHC_I"/>
    <property type="match status" value="1"/>
</dbReference>
<dbReference type="GO" id="GO:0009897">
    <property type="term" value="C:external side of plasma membrane"/>
    <property type="evidence" value="ECO:0007669"/>
    <property type="project" value="TreeGrafter"/>
</dbReference>
<dbReference type="InterPro" id="IPR013783">
    <property type="entry name" value="Ig-like_fold"/>
</dbReference>
<protein>
    <recommendedName>
        <fullName evidence="3">Ig-like domain-containing protein</fullName>
    </recommendedName>
</protein>
<feature type="transmembrane region" description="Helical" evidence="2">
    <location>
        <begin position="189"/>
        <end position="213"/>
    </location>
</feature>
<evidence type="ECO:0000256" key="2">
    <source>
        <dbReference type="SAM" id="Phobius"/>
    </source>
</evidence>
<dbReference type="Pfam" id="PF07654">
    <property type="entry name" value="C1-set"/>
    <property type="match status" value="1"/>
</dbReference>
<dbReference type="PROSITE" id="PS50835">
    <property type="entry name" value="IG_LIKE"/>
    <property type="match status" value="1"/>
</dbReference>
<proteinExistence type="predicted"/>
<dbReference type="Proteomes" id="UP001274896">
    <property type="component" value="Unassembled WGS sequence"/>
</dbReference>
<evidence type="ECO:0000259" key="3">
    <source>
        <dbReference type="PROSITE" id="PS50835"/>
    </source>
</evidence>
<keyword evidence="1" id="KW-0325">Glycoprotein</keyword>
<dbReference type="CDD" id="cd07698">
    <property type="entry name" value="IgC1_MHC_I_alpha3"/>
    <property type="match status" value="1"/>
</dbReference>
<dbReference type="GO" id="GO:0006955">
    <property type="term" value="P:immune response"/>
    <property type="evidence" value="ECO:0007669"/>
    <property type="project" value="TreeGrafter"/>
</dbReference>
<dbReference type="InterPro" id="IPR036179">
    <property type="entry name" value="Ig-like_dom_sf"/>
</dbReference>
<sequence>VHTVQLMFGCDLDDDSTTRGYSRFSYDGEDFVSLDLKTETWTAASVKALITKNEWNPTGHTAEDCSFYLKNEGIYWLKKFVSYPRETLERKDPPTASVFQKHSPYPEVVCHATDFFHKAVNISWKKDGEDVNEDVEVRETLPNQDGSFQKRSILKVPAEELQKHTYTCVIQHSSLKEELVLEVPKGGGLMAIIVGVVVALVVLVAVVAGIMVWKKKNSGERRKEADASNLLQPLKSLPPTSLTDLTVCLPAELRERDQEMEMRTGFNSD</sequence>
<dbReference type="InterPro" id="IPR003597">
    <property type="entry name" value="Ig_C1-set"/>
</dbReference>
<dbReference type="InterPro" id="IPR007110">
    <property type="entry name" value="Ig-like_dom"/>
</dbReference>
<dbReference type="InterPro" id="IPR037055">
    <property type="entry name" value="MHC_I-like_Ag-recog_sf"/>
</dbReference>
<dbReference type="InterPro" id="IPR011161">
    <property type="entry name" value="MHC_I-like_Ag-recog"/>
</dbReference>
<keyword evidence="2" id="KW-1133">Transmembrane helix</keyword>
<dbReference type="GO" id="GO:0005615">
    <property type="term" value="C:extracellular space"/>
    <property type="evidence" value="ECO:0007669"/>
    <property type="project" value="TreeGrafter"/>
</dbReference>
<dbReference type="EMBL" id="JAUCMX010000038">
    <property type="protein sequence ID" value="KAK3506383.1"/>
    <property type="molecule type" value="Genomic_DNA"/>
</dbReference>
<dbReference type="SUPFAM" id="SSF54452">
    <property type="entry name" value="MHC antigen-recognition domain"/>
    <property type="match status" value="1"/>
</dbReference>
<dbReference type="Gene3D" id="3.30.500.10">
    <property type="entry name" value="MHC class I-like antigen recognition-like"/>
    <property type="match status" value="1"/>
</dbReference>
<dbReference type="SUPFAM" id="SSF48726">
    <property type="entry name" value="Immunoglobulin"/>
    <property type="match status" value="1"/>
</dbReference>
<comment type="caution">
    <text evidence="4">The sequence shown here is derived from an EMBL/GenBank/DDBJ whole genome shotgun (WGS) entry which is preliminary data.</text>
</comment>
<dbReference type="SMART" id="SM00407">
    <property type="entry name" value="IGc1"/>
    <property type="match status" value="1"/>
</dbReference>
<dbReference type="Gene3D" id="2.60.40.10">
    <property type="entry name" value="Immunoglobulins"/>
    <property type="match status" value="1"/>
</dbReference>
<keyword evidence="2" id="KW-0812">Transmembrane</keyword>
<dbReference type="InterPro" id="IPR011162">
    <property type="entry name" value="MHC_I/II-like_Ag-recog"/>
</dbReference>
<organism evidence="4 5">
    <name type="scientific">Hemibagrus guttatus</name>
    <dbReference type="NCBI Taxonomy" id="175788"/>
    <lineage>
        <taxon>Eukaryota</taxon>
        <taxon>Metazoa</taxon>
        <taxon>Chordata</taxon>
        <taxon>Craniata</taxon>
        <taxon>Vertebrata</taxon>
        <taxon>Euteleostomi</taxon>
        <taxon>Actinopterygii</taxon>
        <taxon>Neopterygii</taxon>
        <taxon>Teleostei</taxon>
        <taxon>Ostariophysi</taxon>
        <taxon>Siluriformes</taxon>
        <taxon>Bagridae</taxon>
        <taxon>Hemibagrus</taxon>
    </lineage>
</organism>
<evidence type="ECO:0000256" key="1">
    <source>
        <dbReference type="ARBA" id="ARBA00023180"/>
    </source>
</evidence>
<keyword evidence="2" id="KW-0472">Membrane</keyword>
<name>A0AAE0PQL5_9TELE</name>
<dbReference type="PANTHER" id="PTHR16675:SF237">
    <property type="entry name" value="MHC CLASS I ANTIGEN TRANSCRIPT VARIANT 1-RELATED"/>
    <property type="match status" value="1"/>
</dbReference>